<keyword evidence="1" id="KW-0677">Repeat</keyword>
<keyword evidence="3" id="KW-0175">Coiled coil</keyword>
<keyword evidence="5" id="KW-0472">Membrane</keyword>
<dbReference type="Proteomes" id="UP000664521">
    <property type="component" value="Unassembled WGS sequence"/>
</dbReference>
<evidence type="ECO:0000256" key="5">
    <source>
        <dbReference type="SAM" id="Phobius"/>
    </source>
</evidence>
<protein>
    <recommendedName>
        <fullName evidence="10">Fungal STAND N-terminal Goodbye domain-containing protein</fullName>
    </recommendedName>
</protein>
<evidence type="ECO:0000256" key="3">
    <source>
        <dbReference type="SAM" id="Coils"/>
    </source>
</evidence>
<feature type="domain" description="Fungal STAND N-terminal Goodbye" evidence="6">
    <location>
        <begin position="16"/>
        <end position="134"/>
    </location>
</feature>
<dbReference type="PANTHER" id="PTHR10039">
    <property type="entry name" value="AMELOGENIN"/>
    <property type="match status" value="1"/>
</dbReference>
<feature type="region of interest" description="Disordered" evidence="4">
    <location>
        <begin position="1345"/>
        <end position="1407"/>
    </location>
</feature>
<dbReference type="Pfam" id="PF24883">
    <property type="entry name" value="NPHP3_N"/>
    <property type="match status" value="1"/>
</dbReference>
<feature type="region of interest" description="Disordered" evidence="4">
    <location>
        <begin position="1518"/>
        <end position="1541"/>
    </location>
</feature>
<organism evidence="8 9">
    <name type="scientific">Heterodermia speciosa</name>
    <dbReference type="NCBI Taxonomy" id="116794"/>
    <lineage>
        <taxon>Eukaryota</taxon>
        <taxon>Fungi</taxon>
        <taxon>Dikarya</taxon>
        <taxon>Ascomycota</taxon>
        <taxon>Pezizomycotina</taxon>
        <taxon>Lecanoromycetes</taxon>
        <taxon>OSLEUM clade</taxon>
        <taxon>Lecanoromycetidae</taxon>
        <taxon>Caliciales</taxon>
        <taxon>Physciaceae</taxon>
        <taxon>Heterodermia</taxon>
    </lineage>
</organism>
<reference evidence="8" key="1">
    <citation type="submission" date="2021-03" db="EMBL/GenBank/DDBJ databases">
        <authorList>
            <person name="Tagirdzhanova G."/>
        </authorList>
    </citation>
    <scope>NUCLEOTIDE SEQUENCE</scope>
</reference>
<keyword evidence="5" id="KW-1133">Transmembrane helix</keyword>
<accession>A0A8H3IQS6</accession>
<feature type="region of interest" description="Disordered" evidence="4">
    <location>
        <begin position="921"/>
        <end position="950"/>
    </location>
</feature>
<comment type="caution">
    <text evidence="8">The sequence shown here is derived from an EMBL/GenBank/DDBJ whole genome shotgun (WGS) entry which is preliminary data.</text>
</comment>
<dbReference type="EMBL" id="CAJPDS010000096">
    <property type="protein sequence ID" value="CAF9936907.1"/>
    <property type="molecule type" value="Genomic_DNA"/>
</dbReference>
<evidence type="ECO:0000256" key="2">
    <source>
        <dbReference type="PROSITE-ProRule" id="PRU00339"/>
    </source>
</evidence>
<feature type="compositionally biased region" description="Acidic residues" evidence="4">
    <location>
        <begin position="1362"/>
        <end position="1378"/>
    </location>
</feature>
<keyword evidence="2" id="KW-0802">TPR repeat</keyword>
<dbReference type="SUPFAM" id="SSF52540">
    <property type="entry name" value="P-loop containing nucleoside triphosphate hydrolases"/>
    <property type="match status" value="1"/>
</dbReference>
<feature type="compositionally biased region" description="Basic and acidic residues" evidence="4">
    <location>
        <begin position="1345"/>
        <end position="1361"/>
    </location>
</feature>
<evidence type="ECO:0000256" key="1">
    <source>
        <dbReference type="ARBA" id="ARBA00022737"/>
    </source>
</evidence>
<feature type="domain" description="Nephrocystin 3-like N-terminal" evidence="7">
    <location>
        <begin position="320"/>
        <end position="489"/>
    </location>
</feature>
<gene>
    <name evidence="8" type="ORF">HETSPECPRED_010494</name>
</gene>
<evidence type="ECO:0000313" key="8">
    <source>
        <dbReference type="EMBL" id="CAF9936907.1"/>
    </source>
</evidence>
<dbReference type="Gene3D" id="1.25.40.10">
    <property type="entry name" value="Tetratricopeptide repeat domain"/>
    <property type="match status" value="1"/>
</dbReference>
<evidence type="ECO:0000259" key="7">
    <source>
        <dbReference type="Pfam" id="PF24883"/>
    </source>
</evidence>
<evidence type="ECO:0000259" key="6">
    <source>
        <dbReference type="Pfam" id="PF17109"/>
    </source>
</evidence>
<evidence type="ECO:0000313" key="9">
    <source>
        <dbReference type="Proteomes" id="UP000664521"/>
    </source>
</evidence>
<dbReference type="InterPro" id="IPR056884">
    <property type="entry name" value="NPHP3-like_N"/>
</dbReference>
<dbReference type="PROSITE" id="PS50005">
    <property type="entry name" value="TPR"/>
    <property type="match status" value="1"/>
</dbReference>
<dbReference type="OrthoDB" id="2913095at2759"/>
<feature type="compositionally biased region" description="Basic and acidic residues" evidence="4">
    <location>
        <begin position="1379"/>
        <end position="1389"/>
    </location>
</feature>
<dbReference type="InterPro" id="IPR027417">
    <property type="entry name" value="P-loop_NTPase"/>
</dbReference>
<proteinExistence type="predicted"/>
<dbReference type="InterPro" id="IPR019734">
    <property type="entry name" value="TPR_rpt"/>
</dbReference>
<dbReference type="Pfam" id="PF17109">
    <property type="entry name" value="Goodbye"/>
    <property type="match status" value="1"/>
</dbReference>
<keyword evidence="5" id="KW-0812">Transmembrane</keyword>
<keyword evidence="9" id="KW-1185">Reference proteome</keyword>
<evidence type="ECO:0008006" key="10">
    <source>
        <dbReference type="Google" id="ProtNLM"/>
    </source>
</evidence>
<dbReference type="InterPro" id="IPR011990">
    <property type="entry name" value="TPR-like_helical_dom_sf"/>
</dbReference>
<dbReference type="Gene3D" id="3.40.50.300">
    <property type="entry name" value="P-loop containing nucleotide triphosphate hydrolases"/>
    <property type="match status" value="1"/>
</dbReference>
<sequence length="1541" mass="175677">MASADTGEEQSFKRMWIDAQLRFEDVAGQKLMQSKNLSLDDVLALMDKNLNAQDSDNSGKRKRIKELVFNVLGLVQLLCGVAAQGVSAIFGPATLCFNAVQALISIPKKIDKFYDDLAHLFEDILAFMKQFKIYQRIEQYAEVGIELMECTAKVIIVFVDICALSIDTLSGSRMKKLKRMTKIALFDNDSGVRDKLKELERLINYQGQISDAITLEHVLRSEKDTKSSITAVASRLNEDSEASRKLLEEKSEEILNELAALRGIKAGIDAVQKDTTEKNSAREQQDLFKALCKKLSVDCDTIQNSYTKTFDQIRSDSLPNTGGWLKDVEAYKKWIDLKSEIETPLLLTGSNGSGKSYLAFAVLDELKSNPTRVLVAFYRFVKENNEMLSRDGNVKEALKIMAAQIADKNIAFSKHLNTHLEPKDPSFLKDVAIKNLPRELIPPPSMKDSNDIVYVLLFDEVDQLSDDLQNQLFDAILSMKSTNIRILLTETEKNTPSGSNFAGGALDAVESIRVADYNEVDIERFISQKLEACRELHGKEPEILRIVEAIRKRLPEVVNGNFSDVRRIFDTVVEGIKSMSSEEAIIGFISKDTLRNKDTEIERSVVELQKSLIDQEIEQLNEILLWTIYAFEYITVDVMRAVLTLRDKKPPLQRLDDKVRQRYSQLLLINPNTNFFEMRNSDLEDYFRNSRRQHIKVDSESSLDPRISMNITIDGVKLSKVRRFLWDLSENVILDRFTFTSSLPAQHVTIHANRTEAHLIIAKRCFDLLLEEPKEETNAIASYALTNIMRHLNFMDDGSEDLLKTEREEVLDGLVSLLQDPDYIKRHLTSNFFYDESWLSEFEIDAMHRWLLDSDARDKLDRKRLKWLTQVVMNDKTLALKDTATMIARQWLCYRTWAAKDPFNWLDVFLDQCVKTAQDRRTIEDRGNSDGPVSSDGEHGTMGSKNELTEGPMPYRARIQRAIEWADNELKLPKDSLWYERVGDTYLYYDETEQSIDAFLKAKELSKDDWKPSQRLAKAYAMSENLDLALQEMESVLSHLRRNQELTGDETPNLVENLIQAAKWQVGNIPGSIAKLREAIAHDNYSYHSQCELLKVFIQTGQNFETLKLLDEMNTNSTKDGDITQLEAMLVNCSQEDIPLLFFENVFHVIREQVMFHTVQKTMERALTSARETKANANLSNLLLCLGVALARYSGEDKRHEALGHWRESYELGFQYGEEIIASAAARYTFNVYFSETLSNRDAGRELETCVEMVKKLGESTSSSYYARGLRLRLGSYYIMLGRQEAAQKLLLNDMRTAMDLLVDEYPENDYIGYLEIAEILMHTGDDLNALSAWSLYGPSERRKEYNAKNTNEDESPKGEEAQDTCEEAQDTYADAEAEGTKDYGETSAEHPTQSEAPSPKPGSSSDGDAVGFSIYCDGLCNKPLTWASSLWKCKVCDDVDFEDECLEKLKKDTLTRFVCSPDHDWLYIPSWVDEYRATGKGRVRIGGELVDGKRIGGRIVSVEEWLDTIRKKWGIEKSRSSTQNDDEEMKEEEVRVGEAA</sequence>
<evidence type="ECO:0000256" key="4">
    <source>
        <dbReference type="SAM" id="MobiDB-lite"/>
    </source>
</evidence>
<feature type="repeat" description="TPR" evidence="2">
    <location>
        <begin position="976"/>
        <end position="1009"/>
    </location>
</feature>
<feature type="transmembrane region" description="Helical" evidence="5">
    <location>
        <begin position="67"/>
        <end position="90"/>
    </location>
</feature>
<dbReference type="PANTHER" id="PTHR10039:SF17">
    <property type="entry name" value="FUNGAL STAND N-TERMINAL GOODBYE DOMAIN-CONTAINING PROTEIN-RELATED"/>
    <property type="match status" value="1"/>
</dbReference>
<dbReference type="SUPFAM" id="SSF48452">
    <property type="entry name" value="TPR-like"/>
    <property type="match status" value="1"/>
</dbReference>
<dbReference type="InterPro" id="IPR031350">
    <property type="entry name" value="Goodbye_dom"/>
</dbReference>
<feature type="coiled-coil region" evidence="3">
    <location>
        <begin position="233"/>
        <end position="264"/>
    </location>
</feature>
<name>A0A8H3IQS6_9LECA</name>